<gene>
    <name evidence="3" type="ORF">J5N97_029075</name>
</gene>
<accession>A0A9D5C0K6</accession>
<dbReference type="OrthoDB" id="1925978at2759"/>
<dbReference type="PANTHER" id="PTHR23032:SF13">
    <property type="entry name" value="BRO1 DOMAIN-CONTAINING PROTEIN BROX"/>
    <property type="match status" value="1"/>
</dbReference>
<evidence type="ECO:0000256" key="1">
    <source>
        <dbReference type="ARBA" id="ARBA00008901"/>
    </source>
</evidence>
<name>A0A9D5C0K6_9LILI</name>
<dbReference type="PANTHER" id="PTHR23032">
    <property type="entry name" value="BRO1 DOMAIN-CONTAINING PROTEIN BROX"/>
    <property type="match status" value="1"/>
</dbReference>
<reference evidence="3" key="1">
    <citation type="submission" date="2021-03" db="EMBL/GenBank/DDBJ databases">
        <authorList>
            <person name="Li Z."/>
            <person name="Yang C."/>
        </authorList>
    </citation>
    <scope>NUCLEOTIDE SEQUENCE</scope>
    <source>
        <strain evidence="3">Dzin_1.0</strain>
        <tissue evidence="3">Leaf</tissue>
    </source>
</reference>
<dbReference type="Gene3D" id="1.25.40.280">
    <property type="entry name" value="alix/aip1 like domains"/>
    <property type="match status" value="1"/>
</dbReference>
<keyword evidence="4" id="KW-1185">Reference proteome</keyword>
<organism evidence="3 4">
    <name type="scientific">Dioscorea zingiberensis</name>
    <dbReference type="NCBI Taxonomy" id="325984"/>
    <lineage>
        <taxon>Eukaryota</taxon>
        <taxon>Viridiplantae</taxon>
        <taxon>Streptophyta</taxon>
        <taxon>Embryophyta</taxon>
        <taxon>Tracheophyta</taxon>
        <taxon>Spermatophyta</taxon>
        <taxon>Magnoliopsida</taxon>
        <taxon>Liliopsida</taxon>
        <taxon>Dioscoreales</taxon>
        <taxon>Dioscoreaceae</taxon>
        <taxon>Dioscorea</taxon>
    </lineage>
</organism>
<dbReference type="EMBL" id="JAGGNH010000009">
    <property type="protein sequence ID" value="KAJ0963953.1"/>
    <property type="molecule type" value="Genomic_DNA"/>
</dbReference>
<protein>
    <recommendedName>
        <fullName evidence="2">BRO1 domain-containing protein</fullName>
    </recommendedName>
</protein>
<comment type="similarity">
    <text evidence="1">Belongs to the BROX family.</text>
</comment>
<dbReference type="Proteomes" id="UP001085076">
    <property type="component" value="Miscellaneous, Linkage group lg09"/>
</dbReference>
<comment type="caution">
    <text evidence="3">The sequence shown here is derived from an EMBL/GenBank/DDBJ whole genome shotgun (WGS) entry which is preliminary data.</text>
</comment>
<sequence>MGCVVSTTTICEGGKRRRWPRNIGEVAVFVPGMRIPKGVAFLFQSSFNGNNKLPKTQVENLSNMRAKIVAMASQVTPHAMKPRRRKATQQDIYLGGSVFSDLLQALENYLSVLLGLITEGSELVDKVEFVWVNQEDGSEETKIANGWYEVLSVLHLMAMLCLSEANLLLLSRPSTKYGFHVKIIEVKAAGYLDCALKHVLPKISPQVRRDLPIDLTEEVLAALCAQALGQGVDLQLWMAIDSPKATLAVKRRLACEMVKYYQQAYDNIMKFSLNDGWGAKHQLFAKWKYFEAKAVAYYYHGMVLYGGKTEKSREMAIASLQATEQFSMKSKKANEAFNKMPPISRNPSPWGSMKYLSEKISKEISVEIHINEDHSDEERFIQNEPLLPDFNPALKPEEYHLPSLDPLWTKEDKYQYKT</sequence>
<dbReference type="InterPro" id="IPR038499">
    <property type="entry name" value="BRO1_sf"/>
</dbReference>
<dbReference type="AlphaFoldDB" id="A0A9D5C0K6"/>
<dbReference type="InterPro" id="IPR038898">
    <property type="entry name" value="BROX"/>
</dbReference>
<dbReference type="InterPro" id="IPR004328">
    <property type="entry name" value="BRO1_dom"/>
</dbReference>
<reference evidence="3" key="2">
    <citation type="journal article" date="2022" name="Hortic Res">
        <title>The genome of Dioscorea zingiberensis sheds light on the biosynthesis, origin and evolution of the medicinally important diosgenin saponins.</title>
        <authorList>
            <person name="Li Y."/>
            <person name="Tan C."/>
            <person name="Li Z."/>
            <person name="Guo J."/>
            <person name="Li S."/>
            <person name="Chen X."/>
            <person name="Wang C."/>
            <person name="Dai X."/>
            <person name="Yang H."/>
            <person name="Song W."/>
            <person name="Hou L."/>
            <person name="Xu J."/>
            <person name="Tong Z."/>
            <person name="Xu A."/>
            <person name="Yuan X."/>
            <person name="Wang W."/>
            <person name="Yang Q."/>
            <person name="Chen L."/>
            <person name="Sun Z."/>
            <person name="Wang K."/>
            <person name="Pan B."/>
            <person name="Chen J."/>
            <person name="Bao Y."/>
            <person name="Liu F."/>
            <person name="Qi X."/>
            <person name="Gang D.R."/>
            <person name="Wen J."/>
            <person name="Li J."/>
        </authorList>
    </citation>
    <scope>NUCLEOTIDE SEQUENCE</scope>
    <source>
        <strain evidence="3">Dzin_1.0</strain>
    </source>
</reference>
<evidence type="ECO:0000313" key="4">
    <source>
        <dbReference type="Proteomes" id="UP001085076"/>
    </source>
</evidence>
<evidence type="ECO:0000313" key="3">
    <source>
        <dbReference type="EMBL" id="KAJ0963953.1"/>
    </source>
</evidence>
<dbReference type="SMART" id="SM01041">
    <property type="entry name" value="BRO1"/>
    <property type="match status" value="1"/>
</dbReference>
<dbReference type="Pfam" id="PF03097">
    <property type="entry name" value="BRO1"/>
    <property type="match status" value="1"/>
</dbReference>
<feature type="domain" description="BRO1" evidence="2">
    <location>
        <begin position="27"/>
        <end position="404"/>
    </location>
</feature>
<proteinExistence type="inferred from homology"/>
<evidence type="ECO:0000259" key="2">
    <source>
        <dbReference type="SMART" id="SM01041"/>
    </source>
</evidence>